<protein>
    <submittedName>
        <fullName evidence="1">DUF21 domain-containing protein</fullName>
    </submittedName>
</protein>
<organism evidence="1">
    <name type="scientific">Hydatigena taeniaeformis</name>
    <name type="common">Feline tapeworm</name>
    <name type="synonym">Taenia taeniaeformis</name>
    <dbReference type="NCBI Taxonomy" id="6205"/>
    <lineage>
        <taxon>Eukaryota</taxon>
        <taxon>Metazoa</taxon>
        <taxon>Spiralia</taxon>
        <taxon>Lophotrochozoa</taxon>
        <taxon>Platyhelminthes</taxon>
        <taxon>Cestoda</taxon>
        <taxon>Eucestoda</taxon>
        <taxon>Cyclophyllidea</taxon>
        <taxon>Taeniidae</taxon>
        <taxon>Hydatigera</taxon>
    </lineage>
</organism>
<proteinExistence type="predicted"/>
<dbReference type="AlphaFoldDB" id="A0A0R3WS07"/>
<accession>A0A0R3WS07</accession>
<name>A0A0R3WS07_HYDTA</name>
<evidence type="ECO:0000313" key="1">
    <source>
        <dbReference type="WBParaSite" id="TTAC_0000354701-mRNA-1"/>
    </source>
</evidence>
<reference evidence="1" key="1">
    <citation type="submission" date="2017-02" db="UniProtKB">
        <authorList>
            <consortium name="WormBaseParasite"/>
        </authorList>
    </citation>
    <scope>IDENTIFICATION</scope>
</reference>
<sequence length="49" mass="5631">LLISNLELFILIVLIAFKVYNLSWLERQFASRLFSAPPTATLEEAMAEF</sequence>
<dbReference type="WBParaSite" id="TTAC_0000354701-mRNA-1">
    <property type="protein sequence ID" value="TTAC_0000354701-mRNA-1"/>
    <property type="gene ID" value="TTAC_0000354701"/>
</dbReference>